<dbReference type="PROSITE" id="PS51257">
    <property type="entry name" value="PROKAR_LIPOPROTEIN"/>
    <property type="match status" value="1"/>
</dbReference>
<dbReference type="EMBL" id="AP018827">
    <property type="protein sequence ID" value="BBF80252.1"/>
    <property type="molecule type" value="Genomic_DNA"/>
</dbReference>
<gene>
    <name evidence="9" type="ORF">EM6_0831</name>
</gene>
<evidence type="ECO:0000259" key="8">
    <source>
        <dbReference type="Pfam" id="PF17851"/>
    </source>
</evidence>
<feature type="site" description="Important for catalytic activity, responsible for pKa modulation of the active site Glu and correct orientation of both the proton donor and substrate" evidence="5">
    <location>
        <position position="178"/>
    </location>
</feature>
<dbReference type="InterPro" id="IPR051795">
    <property type="entry name" value="Glycosyl_Hydrlase_43"/>
</dbReference>
<evidence type="ECO:0000313" key="9">
    <source>
        <dbReference type="EMBL" id="BBF80252.1"/>
    </source>
</evidence>
<dbReference type="PANTHER" id="PTHR42812:SF12">
    <property type="entry name" value="BETA-XYLOSIDASE-RELATED"/>
    <property type="match status" value="1"/>
</dbReference>
<evidence type="ECO:0000256" key="3">
    <source>
        <dbReference type="ARBA" id="ARBA00023295"/>
    </source>
</evidence>
<dbReference type="SUPFAM" id="SSF49899">
    <property type="entry name" value="Concanavalin A-like lectins/glucanases"/>
    <property type="match status" value="1"/>
</dbReference>
<feature type="chain" id="PRO_5018121880" evidence="7">
    <location>
        <begin position="32"/>
        <end position="580"/>
    </location>
</feature>
<feature type="domain" description="Beta-xylosidase C-terminal Concanavalin A-like" evidence="8">
    <location>
        <begin position="394"/>
        <end position="576"/>
    </location>
</feature>
<evidence type="ECO:0000313" key="10">
    <source>
        <dbReference type="Proteomes" id="UP000278756"/>
    </source>
</evidence>
<feature type="active site" description="Proton donor" evidence="4">
    <location>
        <position position="242"/>
    </location>
</feature>
<comment type="similarity">
    <text evidence="1 6">Belongs to the glycosyl hydrolase 43 family.</text>
</comment>
<name>A0A3G9FYQ5_9CAUL</name>
<evidence type="ECO:0000256" key="4">
    <source>
        <dbReference type="PIRSR" id="PIRSR606710-1"/>
    </source>
</evidence>
<dbReference type="RefSeq" id="WP_126420478.1">
    <property type="nucleotide sequence ID" value="NZ_AP018827.1"/>
</dbReference>
<dbReference type="Pfam" id="PF04616">
    <property type="entry name" value="Glyco_hydro_43"/>
    <property type="match status" value="1"/>
</dbReference>
<feature type="signal peptide" evidence="7">
    <location>
        <begin position="1"/>
        <end position="31"/>
    </location>
</feature>
<keyword evidence="7" id="KW-0732">Signal</keyword>
<keyword evidence="2 6" id="KW-0378">Hydrolase</keyword>
<protein>
    <submittedName>
        <fullName evidence="9">Beta-xylosidase</fullName>
        <ecNumber evidence="9">3.2.1.37</ecNumber>
    </submittedName>
</protein>
<dbReference type="InterPro" id="IPR013320">
    <property type="entry name" value="ConA-like_dom_sf"/>
</dbReference>
<dbReference type="Proteomes" id="UP000278756">
    <property type="component" value="Chromosome 1"/>
</dbReference>
<proteinExistence type="inferred from homology"/>
<evidence type="ECO:0000256" key="6">
    <source>
        <dbReference type="RuleBase" id="RU361187"/>
    </source>
</evidence>
<feature type="active site" description="Proton acceptor" evidence="4">
    <location>
        <position position="70"/>
    </location>
</feature>
<dbReference type="GO" id="GO:0005975">
    <property type="term" value="P:carbohydrate metabolic process"/>
    <property type="evidence" value="ECO:0007669"/>
    <property type="project" value="InterPro"/>
</dbReference>
<dbReference type="SUPFAM" id="SSF75005">
    <property type="entry name" value="Arabinanase/levansucrase/invertase"/>
    <property type="match status" value="1"/>
</dbReference>
<dbReference type="Gene3D" id="2.60.120.200">
    <property type="match status" value="1"/>
</dbReference>
<dbReference type="OrthoDB" id="9801455at2"/>
<keyword evidence="3 6" id="KW-0326">Glycosidase</keyword>
<dbReference type="InterPro" id="IPR023296">
    <property type="entry name" value="Glyco_hydro_beta-prop_sf"/>
</dbReference>
<reference evidence="10" key="1">
    <citation type="journal article" date="2017" name="Biotechnol. Biofuels">
        <title>Evaluation of environmental bacterial communities as a factor affecting the growth of duckweed Lemna minor.</title>
        <authorList>
            <person name="Ishizawa H."/>
            <person name="Kuroda M."/>
            <person name="Morikawa M."/>
            <person name="Ike M."/>
        </authorList>
    </citation>
    <scope>NUCLEOTIDE SEQUENCE [LARGE SCALE GENOMIC DNA]</scope>
    <source>
        <strain evidence="10">M6</strain>
    </source>
</reference>
<evidence type="ECO:0000256" key="7">
    <source>
        <dbReference type="SAM" id="SignalP"/>
    </source>
</evidence>
<dbReference type="Pfam" id="PF17851">
    <property type="entry name" value="GH43_C2"/>
    <property type="match status" value="1"/>
</dbReference>
<evidence type="ECO:0000256" key="1">
    <source>
        <dbReference type="ARBA" id="ARBA00009865"/>
    </source>
</evidence>
<dbReference type="InterPro" id="IPR041542">
    <property type="entry name" value="GH43_C2"/>
</dbReference>
<dbReference type="PANTHER" id="PTHR42812">
    <property type="entry name" value="BETA-XYLOSIDASE"/>
    <property type="match status" value="1"/>
</dbReference>
<dbReference type="GO" id="GO:0009044">
    <property type="term" value="F:xylan 1,4-beta-xylosidase activity"/>
    <property type="evidence" value="ECO:0007669"/>
    <property type="project" value="UniProtKB-EC"/>
</dbReference>
<dbReference type="EC" id="3.2.1.37" evidence="9"/>
<sequence length="580" mass="64361">MSRTRNFRAALALSVALLSACASLPGQSAHAAEGRAAFDWFEYKGSDEVFAEPTSPDTYQNPILAGYHPDPSVARVGEDYYLINSTFAFYPGIPVFHSRDLVNWTQIGNAIDRPSMMPFDKLHLGYNGIYAPTIRYKDGLFYIITTCVGCGGNFVITTKDPKGPWSDPIWLPHIEGIDPSLFFDDDGRVYVVHHRNPLKPRYDAHTAIWIMEVDPKTFAPRSEDIMLVDGGDKMPWNTDYIEGPHIYKVGGQYYLSAAGGGTGYYHGQLLYKADKPFGPYVANPNNPILTQFGLPDSRKNPVTATGHADMFQDTKGQWWAVFLGTRVYDLTTPPQDPGRFATGRETFMLPVSWKDGWPVILEKGVALPYRPKRPDLPRDKPPALPTTGNFTLHESFDSEKLAPQWLFIRTPKIQWWNIAGGQLNLEPRADRLATGGQPSFIGRRLMHMSASWTTKLTFSPQTAGDEAGLMAVQNNEHFFAFGLSLNSAGQPVLKVRKRQGEKDPEQGLTLGEVRVGTKTNVPVYLRTTIDKAKISFSYSLDNKRFFPVVENTDASALTTAAAGGFTGAVIGMYAERSVAQ</sequence>
<dbReference type="AlphaFoldDB" id="A0A3G9FYQ5"/>
<dbReference type="InterPro" id="IPR006710">
    <property type="entry name" value="Glyco_hydro_43"/>
</dbReference>
<accession>A0A3G9FYQ5</accession>
<organism evidence="9 10">
    <name type="scientific">Asticcacaulis excentricus</name>
    <dbReference type="NCBI Taxonomy" id="78587"/>
    <lineage>
        <taxon>Bacteria</taxon>
        <taxon>Pseudomonadati</taxon>
        <taxon>Pseudomonadota</taxon>
        <taxon>Alphaproteobacteria</taxon>
        <taxon>Caulobacterales</taxon>
        <taxon>Caulobacteraceae</taxon>
        <taxon>Asticcacaulis</taxon>
    </lineage>
</organism>
<dbReference type="CDD" id="cd18617">
    <property type="entry name" value="GH43_XynB-like"/>
    <property type="match status" value="1"/>
</dbReference>
<evidence type="ECO:0000256" key="5">
    <source>
        <dbReference type="PIRSR" id="PIRSR606710-2"/>
    </source>
</evidence>
<reference evidence="10" key="2">
    <citation type="journal article" date="2017" name="Plant Physiol. Biochem.">
        <title>Differential oxidative and antioxidative response of duckweed Lemna minor toward plant growth promoting/inhibiting bacteria.</title>
        <authorList>
            <person name="Ishizawa H."/>
            <person name="Kuroda M."/>
            <person name="Morikawa M."/>
            <person name="Ike M."/>
        </authorList>
    </citation>
    <scope>NUCLEOTIDE SEQUENCE [LARGE SCALE GENOMIC DNA]</scope>
    <source>
        <strain evidence="10">M6</strain>
    </source>
</reference>
<evidence type="ECO:0000256" key="2">
    <source>
        <dbReference type="ARBA" id="ARBA00022801"/>
    </source>
</evidence>
<dbReference type="Gene3D" id="2.115.10.20">
    <property type="entry name" value="Glycosyl hydrolase domain, family 43"/>
    <property type="match status" value="1"/>
</dbReference>